<dbReference type="AlphaFoldDB" id="A0A941DK81"/>
<sequence>MIRKAGFLMLWLCSAAAQAENQKVTLFLSAQHDRVNPAAALSTPNRELLAFIESETGVQFDRKFVPWKRALQSAIEGKGFVFGASQTPERLQHLVFSEPIYIDNVWIVTRCDTRFSFNSIADLKGKTIGMIRDAYYGPEIAKAVNFVFTPEYDVNDSISRFDKLLKHRTDGLLMYTQLTDPRALEDLVNMQYGRLASQENPVFRERPFCAQGKPVHSGSLHFAVTPGYNDAYLKELNKALIKAAKTGRLAKWYIQPAAKG</sequence>
<feature type="signal peptide" evidence="2">
    <location>
        <begin position="1"/>
        <end position="19"/>
    </location>
</feature>
<evidence type="ECO:0000313" key="4">
    <source>
        <dbReference type="EMBL" id="MBR7781544.1"/>
    </source>
</evidence>
<name>A0A941DK81_9BURK</name>
<dbReference type="RefSeq" id="WP_212686879.1">
    <property type="nucleotide sequence ID" value="NZ_JAGSPN010000002.1"/>
</dbReference>
<dbReference type="Gene3D" id="3.40.190.10">
    <property type="entry name" value="Periplasmic binding protein-like II"/>
    <property type="match status" value="2"/>
</dbReference>
<accession>A0A941DK81</accession>
<evidence type="ECO:0000256" key="2">
    <source>
        <dbReference type="SAM" id="SignalP"/>
    </source>
</evidence>
<dbReference type="Pfam" id="PF00497">
    <property type="entry name" value="SBP_bac_3"/>
    <property type="match status" value="1"/>
</dbReference>
<keyword evidence="1 2" id="KW-0732">Signal</keyword>
<evidence type="ECO:0000259" key="3">
    <source>
        <dbReference type="Pfam" id="PF00497"/>
    </source>
</evidence>
<organism evidence="4 5">
    <name type="scientific">Undibacterium luofuense</name>
    <dbReference type="NCBI Taxonomy" id="2828733"/>
    <lineage>
        <taxon>Bacteria</taxon>
        <taxon>Pseudomonadati</taxon>
        <taxon>Pseudomonadota</taxon>
        <taxon>Betaproteobacteria</taxon>
        <taxon>Burkholderiales</taxon>
        <taxon>Oxalobacteraceae</taxon>
        <taxon>Undibacterium</taxon>
    </lineage>
</organism>
<comment type="caution">
    <text evidence="4">The sequence shown here is derived from an EMBL/GenBank/DDBJ whole genome shotgun (WGS) entry which is preliminary data.</text>
</comment>
<gene>
    <name evidence="4" type="ORF">KDM89_05300</name>
</gene>
<dbReference type="PANTHER" id="PTHR35936:SF25">
    <property type="entry name" value="ABC TRANSPORTER SUBSTRATE-BINDING PROTEIN"/>
    <property type="match status" value="1"/>
</dbReference>
<protein>
    <submittedName>
        <fullName evidence="4">Transporter substrate-binding domain-containing protein</fullName>
    </submittedName>
</protein>
<reference evidence="4" key="1">
    <citation type="submission" date="2021-04" db="EMBL/GenBank/DDBJ databases">
        <title>novel species isolated from subtropical streams in China.</title>
        <authorList>
            <person name="Lu H."/>
        </authorList>
    </citation>
    <scope>NUCLEOTIDE SEQUENCE</scope>
    <source>
        <strain evidence="4">LFS511W</strain>
    </source>
</reference>
<feature type="chain" id="PRO_5036746350" evidence="2">
    <location>
        <begin position="20"/>
        <end position="260"/>
    </location>
</feature>
<dbReference type="EMBL" id="JAGSPN010000002">
    <property type="protein sequence ID" value="MBR7781544.1"/>
    <property type="molecule type" value="Genomic_DNA"/>
</dbReference>
<proteinExistence type="predicted"/>
<evidence type="ECO:0000313" key="5">
    <source>
        <dbReference type="Proteomes" id="UP000680067"/>
    </source>
</evidence>
<dbReference type="PANTHER" id="PTHR35936">
    <property type="entry name" value="MEMBRANE-BOUND LYTIC MUREIN TRANSGLYCOSYLASE F"/>
    <property type="match status" value="1"/>
</dbReference>
<dbReference type="Proteomes" id="UP000680067">
    <property type="component" value="Unassembled WGS sequence"/>
</dbReference>
<dbReference type="InterPro" id="IPR001638">
    <property type="entry name" value="Solute-binding_3/MltF_N"/>
</dbReference>
<dbReference type="SUPFAM" id="SSF53850">
    <property type="entry name" value="Periplasmic binding protein-like II"/>
    <property type="match status" value="1"/>
</dbReference>
<keyword evidence="5" id="KW-1185">Reference proteome</keyword>
<evidence type="ECO:0000256" key="1">
    <source>
        <dbReference type="ARBA" id="ARBA00022729"/>
    </source>
</evidence>
<feature type="domain" description="Solute-binding protein family 3/N-terminal" evidence="3">
    <location>
        <begin position="47"/>
        <end position="253"/>
    </location>
</feature>